<gene>
    <name evidence="15" type="primary">recB</name>
    <name evidence="19" type="ORF">EV697_102148</name>
</gene>
<dbReference type="Gene3D" id="3.40.50.300">
    <property type="entry name" value="P-loop containing nucleotide triphosphate hydrolases"/>
    <property type="match status" value="2"/>
</dbReference>
<evidence type="ECO:0000256" key="9">
    <source>
        <dbReference type="ARBA" id="ARBA00022842"/>
    </source>
</evidence>
<dbReference type="GO" id="GO:0000724">
    <property type="term" value="P:double-strand break repair via homologous recombination"/>
    <property type="evidence" value="ECO:0007669"/>
    <property type="project" value="UniProtKB-UniRule"/>
</dbReference>
<evidence type="ECO:0000256" key="11">
    <source>
        <dbReference type="ARBA" id="ARBA00023204"/>
    </source>
</evidence>
<evidence type="ECO:0000256" key="7">
    <source>
        <dbReference type="ARBA" id="ARBA00022839"/>
    </source>
</evidence>
<dbReference type="EC" id="3.1.11.5" evidence="15"/>
<evidence type="ECO:0000256" key="14">
    <source>
        <dbReference type="ARBA" id="ARBA00048988"/>
    </source>
</evidence>
<dbReference type="SUPFAM" id="SSF52980">
    <property type="entry name" value="Restriction endonuclease-like"/>
    <property type="match status" value="1"/>
</dbReference>
<keyword evidence="20" id="KW-1185">Reference proteome</keyword>
<dbReference type="Proteomes" id="UP000294841">
    <property type="component" value="Unassembled WGS sequence"/>
</dbReference>
<dbReference type="InterPro" id="IPR038726">
    <property type="entry name" value="PDDEXK_AddAB-type"/>
</dbReference>
<dbReference type="HAMAP" id="MF_01485">
    <property type="entry name" value="RecB"/>
    <property type="match status" value="1"/>
</dbReference>
<keyword evidence="11 15" id="KW-0234">DNA repair</keyword>
<dbReference type="PANTHER" id="PTHR11070">
    <property type="entry name" value="UVRD / RECB / PCRA DNA HELICASE FAMILY MEMBER"/>
    <property type="match status" value="1"/>
</dbReference>
<organism evidence="19 20">
    <name type="scientific">Bisgaardia hudsonensis</name>
    <dbReference type="NCBI Taxonomy" id="109472"/>
    <lineage>
        <taxon>Bacteria</taxon>
        <taxon>Pseudomonadati</taxon>
        <taxon>Pseudomonadota</taxon>
        <taxon>Gammaproteobacteria</taxon>
        <taxon>Pasteurellales</taxon>
        <taxon>Pasteurellaceae</taxon>
        <taxon>Bisgaardia</taxon>
    </lineage>
</organism>
<dbReference type="EMBL" id="SLXI01000002">
    <property type="protein sequence ID" value="TCP13274.1"/>
    <property type="molecule type" value="Genomic_DNA"/>
</dbReference>
<evidence type="ECO:0000256" key="16">
    <source>
        <dbReference type="PROSITE-ProRule" id="PRU00560"/>
    </source>
</evidence>
<comment type="cofactor">
    <cofactor evidence="15">
        <name>Mg(2+)</name>
        <dbReference type="ChEBI" id="CHEBI:18420"/>
    </cofactor>
    <text evidence="15">Binds 1 Mg(2+) ion per subunit.</text>
</comment>
<dbReference type="Pfam" id="PF13361">
    <property type="entry name" value="UvrD_C"/>
    <property type="match status" value="1"/>
</dbReference>
<comment type="catalytic activity">
    <reaction evidence="14 15">
        <text>ATP + H2O = ADP + phosphate + H(+)</text>
        <dbReference type="Rhea" id="RHEA:13065"/>
        <dbReference type="ChEBI" id="CHEBI:15377"/>
        <dbReference type="ChEBI" id="CHEBI:15378"/>
        <dbReference type="ChEBI" id="CHEBI:30616"/>
        <dbReference type="ChEBI" id="CHEBI:43474"/>
        <dbReference type="ChEBI" id="CHEBI:456216"/>
        <dbReference type="EC" id="5.6.2.4"/>
    </reaction>
</comment>
<feature type="domain" description="UvrD-like helicase ATP-binding" evidence="17">
    <location>
        <begin position="1"/>
        <end position="468"/>
    </location>
</feature>
<keyword evidence="9 15" id="KW-0460">Magnesium</keyword>
<dbReference type="Gene3D" id="3.90.320.10">
    <property type="match status" value="1"/>
</dbReference>
<dbReference type="PROSITE" id="PS51217">
    <property type="entry name" value="UVRD_HELICASE_CTER"/>
    <property type="match status" value="1"/>
</dbReference>
<evidence type="ECO:0000256" key="1">
    <source>
        <dbReference type="ARBA" id="ARBA00022722"/>
    </source>
</evidence>
<dbReference type="GO" id="GO:0000287">
    <property type="term" value="F:magnesium ion binding"/>
    <property type="evidence" value="ECO:0007669"/>
    <property type="project" value="UniProtKB-UniRule"/>
</dbReference>
<dbReference type="NCBIfam" id="TIGR00609">
    <property type="entry name" value="recB"/>
    <property type="match status" value="1"/>
</dbReference>
<comment type="miscellaneous">
    <text evidence="15">In the RecBCD complex, RecB has a slow 3'-5' helicase, an exonuclease activity and loads RecA onto ssDNA, RecD has a fast 5'-3' helicase activity, while RecC stimulates the ATPase and processivity of the RecB helicase and contributes to recognition of the Chi site.</text>
</comment>
<keyword evidence="10 15" id="KW-0238">DNA-binding</keyword>
<dbReference type="SUPFAM" id="SSF52540">
    <property type="entry name" value="P-loop containing nucleoside triphosphate hydrolases"/>
    <property type="match status" value="1"/>
</dbReference>
<evidence type="ECO:0000313" key="20">
    <source>
        <dbReference type="Proteomes" id="UP000294841"/>
    </source>
</evidence>
<dbReference type="InterPro" id="IPR011335">
    <property type="entry name" value="Restrct_endonuc-II-like"/>
</dbReference>
<evidence type="ECO:0000256" key="5">
    <source>
        <dbReference type="ARBA" id="ARBA00022801"/>
    </source>
</evidence>
<evidence type="ECO:0000256" key="2">
    <source>
        <dbReference type="ARBA" id="ARBA00022723"/>
    </source>
</evidence>
<dbReference type="GO" id="GO:0003677">
    <property type="term" value="F:DNA binding"/>
    <property type="evidence" value="ECO:0007669"/>
    <property type="project" value="UniProtKB-UniRule"/>
</dbReference>
<comment type="catalytic activity">
    <reaction evidence="15">
        <text>Exonucleolytic cleavage (in the presence of ATP) in either 5'- to 3'- or 3'- to 5'-direction to yield 5'-phosphooligonucleotides.</text>
        <dbReference type="EC" id="3.1.11.5"/>
    </reaction>
</comment>
<feature type="binding site" evidence="15">
    <location>
        <position position="1112"/>
    </location>
    <ligand>
        <name>Mg(2+)</name>
        <dbReference type="ChEBI" id="CHEBI:18420"/>
    </ligand>
</feature>
<dbReference type="InterPro" id="IPR014016">
    <property type="entry name" value="UvrD-like_ATP-bd"/>
</dbReference>
<protein>
    <recommendedName>
        <fullName evidence="15">RecBCD enzyme subunit RecB</fullName>
        <ecNumber evidence="15">3.1.11.5</ecNumber>
        <ecNumber evidence="15">5.6.2.4</ecNumber>
    </recommendedName>
    <alternativeName>
        <fullName evidence="15">DNA 3'-5' helicase subunit RecB</fullName>
    </alternativeName>
    <alternativeName>
        <fullName evidence="15">Exonuclease V subunit RecB</fullName>
        <shortName evidence="15">ExoV subunit RecB</shortName>
    </alternativeName>
    <alternativeName>
        <fullName evidence="15">Helicase/nuclease RecBCD subunit RecB</fullName>
    </alternativeName>
</protein>
<keyword evidence="3 15" id="KW-0547">Nucleotide-binding</keyword>
<comment type="function">
    <text evidence="15">A helicase/nuclease that prepares dsDNA breaks (DSB) for recombinational DNA repair. Binds to DSBs and unwinds DNA via a highly rapid and processive ATP-dependent bidirectional helicase activity. Unwinds dsDNA until it encounters a Chi (crossover hotspot instigator) sequence from the 3' direction. Cuts ssDNA a few nucleotides 3' to the Chi site. The properties and activities of the enzyme are changed at Chi. The Chi-altered holoenzyme produces a long 3'-ssDNA overhang and facilitates RecA-binding to the ssDNA for homologous DNA recombination and repair. Holoenzyme degrades any linearized DNA that is unable to undergo homologous recombination. In the holoenzyme this subunit contributes ATPase, 3'-5' helicase, exonuclease activity and loads RecA onto ssDNA.</text>
</comment>
<dbReference type="InterPro" id="IPR000212">
    <property type="entry name" value="DNA_helicase_UvrD/REP"/>
</dbReference>
<proteinExistence type="inferred from homology"/>
<evidence type="ECO:0000256" key="13">
    <source>
        <dbReference type="ARBA" id="ARBA00034617"/>
    </source>
</evidence>
<feature type="binding site" evidence="16">
    <location>
        <begin position="22"/>
        <end position="29"/>
    </location>
    <ligand>
        <name>ATP</name>
        <dbReference type="ChEBI" id="CHEBI:30616"/>
    </ligand>
</feature>
<feature type="domain" description="UvrD-like helicase C-terminal" evidence="18">
    <location>
        <begin position="486"/>
        <end position="751"/>
    </location>
</feature>
<keyword evidence="4 15" id="KW-0227">DNA damage</keyword>
<dbReference type="GO" id="GO:0005524">
    <property type="term" value="F:ATP binding"/>
    <property type="evidence" value="ECO:0007669"/>
    <property type="project" value="UniProtKB-UniRule"/>
</dbReference>
<comment type="subunit">
    <text evidence="15">Heterotrimer of RecB, RecC and RecD. All subunits contribute to DNA-binding. Interacts with RecA.</text>
</comment>
<keyword evidence="6 15" id="KW-0347">Helicase</keyword>
<evidence type="ECO:0000256" key="6">
    <source>
        <dbReference type="ARBA" id="ARBA00022806"/>
    </source>
</evidence>
<keyword evidence="1 15" id="KW-0540">Nuclease</keyword>
<dbReference type="EC" id="5.6.2.4" evidence="15"/>
<dbReference type="InterPro" id="IPR014017">
    <property type="entry name" value="DNA_helicase_UvrD-like_C"/>
</dbReference>
<evidence type="ECO:0000259" key="18">
    <source>
        <dbReference type="PROSITE" id="PS51217"/>
    </source>
</evidence>
<evidence type="ECO:0000256" key="12">
    <source>
        <dbReference type="ARBA" id="ARBA00023235"/>
    </source>
</evidence>
<keyword evidence="7 15" id="KW-0269">Exonuclease</keyword>
<reference evidence="19 20" key="1">
    <citation type="submission" date="2019-03" db="EMBL/GenBank/DDBJ databases">
        <title>Genomic Encyclopedia of Type Strains, Phase IV (KMG-IV): sequencing the most valuable type-strain genomes for metagenomic binning, comparative biology and taxonomic classification.</title>
        <authorList>
            <person name="Goeker M."/>
        </authorList>
    </citation>
    <scope>NUCLEOTIDE SEQUENCE [LARGE SCALE GENOMIC DNA]</scope>
    <source>
        <strain evidence="19 20">DSM 28231</strain>
    </source>
</reference>
<dbReference type="GO" id="GO:0005829">
    <property type="term" value="C:cytosol"/>
    <property type="evidence" value="ECO:0007669"/>
    <property type="project" value="TreeGrafter"/>
</dbReference>
<comment type="similarity">
    <text evidence="15">Belongs to the helicase family. UvrD subfamily.</text>
</comment>
<feature type="region of interest" description="Nuclease activity, interacts with RecD and RecA" evidence="15">
    <location>
        <begin position="909"/>
        <end position="1216"/>
    </location>
</feature>
<accession>A0A4R2N178</accession>
<keyword evidence="8 15" id="KW-0067">ATP-binding</keyword>
<evidence type="ECO:0000256" key="4">
    <source>
        <dbReference type="ARBA" id="ARBA00022763"/>
    </source>
</evidence>
<dbReference type="CDD" id="cd22352">
    <property type="entry name" value="RecB_C-like"/>
    <property type="match status" value="1"/>
</dbReference>
<feature type="binding site" evidence="15">
    <location>
        <position position="1001"/>
    </location>
    <ligand>
        <name>Mg(2+)</name>
        <dbReference type="ChEBI" id="CHEBI:18420"/>
    </ligand>
</feature>
<dbReference type="GO" id="GO:0016887">
    <property type="term" value="F:ATP hydrolysis activity"/>
    <property type="evidence" value="ECO:0007669"/>
    <property type="project" value="RHEA"/>
</dbReference>
<dbReference type="InterPro" id="IPR004586">
    <property type="entry name" value="RecB"/>
</dbReference>
<feature type="region of interest" description="DNA-binding and helicase activity, interacts with RecC" evidence="15">
    <location>
        <begin position="1"/>
        <end position="854"/>
    </location>
</feature>
<comment type="domain">
    <text evidence="15">The N-terminal DNA-binding domain is a ssDNA-dependent ATPase and has ATP-dependent 3'-5' helicase function. This domain interacts with RecC.</text>
</comment>
<feature type="binding site" evidence="15">
    <location>
        <position position="1125"/>
    </location>
    <ligand>
        <name>Mg(2+)</name>
        <dbReference type="ChEBI" id="CHEBI:18420"/>
    </ligand>
</feature>
<dbReference type="InterPro" id="IPR011604">
    <property type="entry name" value="PDDEXK-like_dom_sf"/>
</dbReference>
<dbReference type="InterPro" id="IPR027417">
    <property type="entry name" value="P-loop_NTPase"/>
</dbReference>
<comment type="caution">
    <text evidence="19">The sequence shown here is derived from an EMBL/GenBank/DDBJ whole genome shotgun (WGS) entry which is preliminary data.</text>
</comment>
<sequence length="1216" mass="142385">MTTIKSLNPVTIPLKAINLIEASAGTGKTYAITSLYIRLLLQSGRDNFSQPLTVEQILVVTFTEMATQELKERIRTRIYETRELLIEYRDKKEKSIFEKDDFLYELVEYIDDIDLAIHRLNLAEQNFDLAAIYTIHSFCRKVLMQYAFNSGIHFNLELVTDESELLQQLTNEFWRKHFYHQPLEITSFIYKELVSPAQLLNKIRHYLSKQSLILPKQEREHINLSFAEFLSKDLQTTLNAVKNFKENWLNNEVELRALFDKNKANISRYRDDWIDGRFNKIRSWALDKNNASYPDELQKYFSSEGIQKQMKKNQSPFEYSIFSQVDEFVDNLIPTFTKNKSLFLYYCIQEIKQTLFNYKLTHSQKGFDDLLHLVQQALYQEQGEALAQLIRDQYPFAMIDEFQDTDITQYAIFSKIYIQAPKQESGFVMIGDPKQSIYKFRGADIFTYLKAAEEATNQFTLEKNWRSSQELIDCVNGLFDFKENAPFIYEEIQFLPVTAGREQPKFIYQDNPEPAFRFYLSEQPKESQFAEICANSIKNWLENAGENRAIIGDKPIQAKNIAILVCNAHQAELVKNALMARGIASVYLSDRSNVFDSKTAQELALILRACLNPFNERNILNAVATSLFNLTTQAIYSIKENESKWELWVEKFTEYQKKWQHKGILVMLHHLLDNENISRTLLATKNGERKLTDFLHLTEVLQQASRLNETDAALLHWFEKQISGEARLEEQIRLESDRSLVKVVTYHKSKGLAYDLVWLPFIGLPSKRSRGTINTYYDKDEQKVLWDFNDQHSDLIDKENYAEEMRLLYVALTRAKYQVLMILPKTFEKWNALLYTLTNGHIGLSEKLNDKQDSQSLINQLQDSVGHHQILCETIDPLALLQENSKITEKTTALETLSTADFNGEIERDWTVTSFTEMTYIDSRKKAYYVSKSAVENQSILDEAKDYDTANFLSADKSANKIVLTEFNENNAERNTVLFDYPEGYSPFDFPYGTQIGSILHHYLENLHFSQEITNQSVEKLCEQLQLNADWVEPTKQWINNILNTPLIDDNNHFCFADLLEKYCLKELQFYLKIRDHFDVSTFNRLLKQYHHLPSDILMIDEIKGMLRGFIDLVFMQNGQYYIVDYKSNFLGDKMEDYQIDNLKKVMTNQHYDWQYLLYTVALHRYLQQRDPNYQYETHFGGVIYTFLRGMNGIDTTGIYFDKPDVALINELEKLF</sequence>
<dbReference type="GO" id="GO:0009338">
    <property type="term" value="C:exodeoxyribonuclease V complex"/>
    <property type="evidence" value="ECO:0007669"/>
    <property type="project" value="TreeGrafter"/>
</dbReference>
<comment type="catalytic activity">
    <reaction evidence="13 15">
        <text>Couples ATP hydrolysis with the unwinding of duplex DNA by translocating in the 3'-5' direction.</text>
        <dbReference type="EC" id="5.6.2.4"/>
    </reaction>
</comment>
<dbReference type="GO" id="GO:0008854">
    <property type="term" value="F:exodeoxyribonuclease V activity"/>
    <property type="evidence" value="ECO:0007669"/>
    <property type="project" value="UniProtKB-EC"/>
</dbReference>
<dbReference type="GO" id="GO:0043138">
    <property type="term" value="F:3'-5' DNA helicase activity"/>
    <property type="evidence" value="ECO:0007669"/>
    <property type="project" value="UniProtKB-UniRule"/>
</dbReference>
<dbReference type="RefSeq" id="WP_236824052.1">
    <property type="nucleotide sequence ID" value="NZ_CP016605.1"/>
</dbReference>
<dbReference type="Gene3D" id="1.10.486.10">
    <property type="entry name" value="PCRA, domain 4"/>
    <property type="match status" value="1"/>
</dbReference>
<keyword evidence="5 15" id="KW-0378">Hydrolase</keyword>
<comment type="domain">
    <text evidence="15">The C-terminal domain has nuclease activity and interacts with RecD. It interacts with RecA, facilitating its loading onto ssDNA.</text>
</comment>
<name>A0A4R2N178_9PAST</name>
<evidence type="ECO:0000256" key="10">
    <source>
        <dbReference type="ARBA" id="ARBA00023125"/>
    </source>
</evidence>
<evidence type="ECO:0000256" key="15">
    <source>
        <dbReference type="HAMAP-Rule" id="MF_01485"/>
    </source>
</evidence>
<dbReference type="PANTHER" id="PTHR11070:SF23">
    <property type="entry name" value="RECBCD ENZYME SUBUNIT RECB"/>
    <property type="match status" value="1"/>
</dbReference>
<dbReference type="PROSITE" id="PS51198">
    <property type="entry name" value="UVRD_HELICASE_ATP_BIND"/>
    <property type="match status" value="1"/>
</dbReference>
<feature type="active site" description="For nuclease activity" evidence="15">
    <location>
        <position position="1125"/>
    </location>
</feature>
<dbReference type="Gene3D" id="1.10.3170.10">
    <property type="entry name" value="Recbcd, chain B, domain 2"/>
    <property type="match status" value="1"/>
</dbReference>
<evidence type="ECO:0000259" key="17">
    <source>
        <dbReference type="PROSITE" id="PS51198"/>
    </source>
</evidence>
<dbReference type="AlphaFoldDB" id="A0A4R2N178"/>
<evidence type="ECO:0000256" key="3">
    <source>
        <dbReference type="ARBA" id="ARBA00022741"/>
    </source>
</evidence>
<dbReference type="Pfam" id="PF00580">
    <property type="entry name" value="UvrD-helicase"/>
    <property type="match status" value="1"/>
</dbReference>
<evidence type="ECO:0000313" key="19">
    <source>
        <dbReference type="EMBL" id="TCP13274.1"/>
    </source>
</evidence>
<keyword evidence="2 15" id="KW-0479">Metal-binding</keyword>
<dbReference type="Pfam" id="PF12705">
    <property type="entry name" value="PDDEXK_1"/>
    <property type="match status" value="1"/>
</dbReference>
<evidence type="ECO:0000256" key="8">
    <source>
        <dbReference type="ARBA" id="ARBA00022840"/>
    </source>
</evidence>
<keyword evidence="12 15" id="KW-0413">Isomerase</keyword>